<protein>
    <recommendedName>
        <fullName evidence="3">Bh protein</fullName>
    </recommendedName>
</protein>
<accession>A0A1H9U2E9</accession>
<sequence length="116" mass="13488">MLINNEETTLFCIYCQSETPHTVSYVNHTISAIACEACGNQMSIDVDAMQEFHQYIYERFSTKASRMSEEARQDLNTFLKSLPMRIISKPARFSSEYNQLSKEVKNYLNNIKKDDE</sequence>
<dbReference type="Proteomes" id="UP000198948">
    <property type="component" value="Unassembled WGS sequence"/>
</dbReference>
<proteinExistence type="predicted"/>
<keyword evidence="2" id="KW-1185">Reference proteome</keyword>
<organism evidence="1 2">
    <name type="scientific">Isobaculum melis</name>
    <dbReference type="NCBI Taxonomy" id="142588"/>
    <lineage>
        <taxon>Bacteria</taxon>
        <taxon>Bacillati</taxon>
        <taxon>Bacillota</taxon>
        <taxon>Bacilli</taxon>
        <taxon>Lactobacillales</taxon>
        <taxon>Carnobacteriaceae</taxon>
        <taxon>Isobaculum</taxon>
    </lineage>
</organism>
<evidence type="ECO:0000313" key="2">
    <source>
        <dbReference type="Proteomes" id="UP000198948"/>
    </source>
</evidence>
<gene>
    <name evidence="1" type="ORF">SAMN04488559_12034</name>
</gene>
<reference evidence="1 2" key="1">
    <citation type="submission" date="2016-10" db="EMBL/GenBank/DDBJ databases">
        <authorList>
            <person name="de Groot N.N."/>
        </authorList>
    </citation>
    <scope>NUCLEOTIDE SEQUENCE [LARGE SCALE GENOMIC DNA]</scope>
    <source>
        <strain evidence="1 2">DSM 13760</strain>
    </source>
</reference>
<dbReference type="AlphaFoldDB" id="A0A1H9U2E9"/>
<name>A0A1H9U2E9_9LACT</name>
<dbReference type="STRING" id="142588.SAMN04488559_12034"/>
<dbReference type="RefSeq" id="WP_092653681.1">
    <property type="nucleotide sequence ID" value="NZ_FOHA01000020.1"/>
</dbReference>
<dbReference type="EMBL" id="FOHA01000020">
    <property type="protein sequence ID" value="SES03616.1"/>
    <property type="molecule type" value="Genomic_DNA"/>
</dbReference>
<dbReference type="OrthoDB" id="2427546at2"/>
<evidence type="ECO:0008006" key="3">
    <source>
        <dbReference type="Google" id="ProtNLM"/>
    </source>
</evidence>
<evidence type="ECO:0000313" key="1">
    <source>
        <dbReference type="EMBL" id="SES03616.1"/>
    </source>
</evidence>